<protein>
    <recommendedName>
        <fullName evidence="5">DUF3040 domain-containing protein</fullName>
    </recommendedName>
</protein>
<feature type="region of interest" description="Disordered" evidence="1">
    <location>
        <begin position="1"/>
        <end position="28"/>
    </location>
</feature>
<gene>
    <name evidence="3" type="ORF">MTP13_07110</name>
</gene>
<keyword evidence="4" id="KW-1185">Reference proteome</keyword>
<evidence type="ECO:0000256" key="1">
    <source>
        <dbReference type="SAM" id="MobiDB-lite"/>
    </source>
</evidence>
<dbReference type="Proteomes" id="UP000831304">
    <property type="component" value="Chromosome"/>
</dbReference>
<evidence type="ECO:0000256" key="2">
    <source>
        <dbReference type="SAM" id="Phobius"/>
    </source>
</evidence>
<feature type="transmembrane region" description="Helical" evidence="2">
    <location>
        <begin position="92"/>
        <end position="115"/>
    </location>
</feature>
<sequence>MTEDTGSKGSRMNAPWSSKGWYGTQQRAARDPELERLIAAEGRGRINPKGHEQDRPIFAVSPAMHNPYLNVVLGAVIAWVGCFLFEQMMPELVPALALGGLFWFGAAFIMVFSLVRAPSWHRARRVAKRYLRDHPGELPPELRWYN</sequence>
<evidence type="ECO:0008006" key="5">
    <source>
        <dbReference type="Google" id="ProtNLM"/>
    </source>
</evidence>
<proteinExistence type="predicted"/>
<feature type="transmembrane region" description="Helical" evidence="2">
    <location>
        <begin position="68"/>
        <end position="86"/>
    </location>
</feature>
<evidence type="ECO:0000313" key="4">
    <source>
        <dbReference type="Proteomes" id="UP000831304"/>
    </source>
</evidence>
<evidence type="ECO:0000313" key="3">
    <source>
        <dbReference type="EMBL" id="UOE27540.1"/>
    </source>
</evidence>
<accession>A0ABY4B3D5</accession>
<dbReference type="EMBL" id="CP094533">
    <property type="protein sequence ID" value="UOE27540.1"/>
    <property type="molecule type" value="Genomic_DNA"/>
</dbReference>
<keyword evidence="2" id="KW-0812">Transmembrane</keyword>
<keyword evidence="2" id="KW-1133">Transmembrane helix</keyword>
<reference evidence="3 4" key="1">
    <citation type="submission" date="2022-03" db="EMBL/GenBank/DDBJ databases">
        <title>Agromyces sp. isolated from the gut of P. brevitarsis seulensis larvae.</title>
        <authorList>
            <person name="Won M."/>
            <person name="Kwon S.-W."/>
        </authorList>
    </citation>
    <scope>NUCLEOTIDE SEQUENCE [LARGE SCALE GENOMIC DNA]</scope>
    <source>
        <strain evidence="3 4">KACC 16215</strain>
    </source>
</reference>
<dbReference type="RefSeq" id="WP_243570370.1">
    <property type="nucleotide sequence ID" value="NZ_BAAARD010000001.1"/>
</dbReference>
<name>A0ABY4B3D5_9MICO</name>
<keyword evidence="2" id="KW-0472">Membrane</keyword>
<organism evidence="3 4">
    <name type="scientific">Agromyces soli</name>
    <dbReference type="NCBI Taxonomy" id="659012"/>
    <lineage>
        <taxon>Bacteria</taxon>
        <taxon>Bacillati</taxon>
        <taxon>Actinomycetota</taxon>
        <taxon>Actinomycetes</taxon>
        <taxon>Micrococcales</taxon>
        <taxon>Microbacteriaceae</taxon>
        <taxon>Agromyces</taxon>
    </lineage>
</organism>